<dbReference type="EMBL" id="AP025732">
    <property type="protein sequence ID" value="BDI14665.1"/>
    <property type="molecule type" value="Genomic_DNA"/>
</dbReference>
<proteinExistence type="predicted"/>
<keyword evidence="1" id="KW-0732">Signal</keyword>
<evidence type="ECO:0000259" key="2">
    <source>
        <dbReference type="Pfam" id="PF07589"/>
    </source>
</evidence>
<evidence type="ECO:0000313" key="3">
    <source>
        <dbReference type="EMBL" id="BDI14665.1"/>
    </source>
</evidence>
<feature type="domain" description="Ice-binding protein C-terminal" evidence="2">
    <location>
        <begin position="185"/>
        <end position="210"/>
    </location>
</feature>
<sequence>MIKSPSTTWLSCAALTLLGFAADVPEAIAQTIYPFEAVYNVEITNIPIAPNIFESTDVGKSVDAPYGLTNLTNLTYAEFDPATSVFRFSSDPAAFNLEGLPVSTFSLFSSGSDRVFGSIVGSASLDFENFVGTGSSTITITGGEGRFIGATGILNLSESDTFTSDPTAPINSKFTISGSFQTPQAVPEPETNATLIGIGAVSVGFLLSRRNNKAAA</sequence>
<gene>
    <name evidence="3" type="ORF">ANSO36C_04670</name>
</gene>
<evidence type="ECO:0000313" key="4">
    <source>
        <dbReference type="Proteomes" id="UP001055453"/>
    </source>
</evidence>
<protein>
    <recommendedName>
        <fullName evidence="2">Ice-binding protein C-terminal domain-containing protein</fullName>
    </recommendedName>
</protein>
<reference evidence="3" key="1">
    <citation type="submission" date="2022-04" db="EMBL/GenBank/DDBJ databases">
        <title>Complete genome sequence of a cyanobacterium, Nostoc sp. SO-36, isolated in Antarctica.</title>
        <authorList>
            <person name="Kanesaki Y."/>
            <person name="Effendi D."/>
            <person name="Sakamoto T."/>
            <person name="Ohtani S."/>
            <person name="Awai K."/>
        </authorList>
    </citation>
    <scope>NUCLEOTIDE SEQUENCE</scope>
    <source>
        <strain evidence="3">SO-36</strain>
    </source>
</reference>
<dbReference type="InterPro" id="IPR013424">
    <property type="entry name" value="Ice-binding_C"/>
</dbReference>
<name>A0ABN6PXF7_NOSCO</name>
<dbReference type="RefSeq" id="WP_251958217.1">
    <property type="nucleotide sequence ID" value="NZ_AP025732.1"/>
</dbReference>
<feature type="chain" id="PRO_5046137874" description="Ice-binding protein C-terminal domain-containing protein" evidence="1">
    <location>
        <begin position="22"/>
        <end position="216"/>
    </location>
</feature>
<organism evidence="3 4">
    <name type="scientific">Nostoc cf. commune SO-36</name>
    <dbReference type="NCBI Taxonomy" id="449208"/>
    <lineage>
        <taxon>Bacteria</taxon>
        <taxon>Bacillati</taxon>
        <taxon>Cyanobacteriota</taxon>
        <taxon>Cyanophyceae</taxon>
        <taxon>Nostocales</taxon>
        <taxon>Nostocaceae</taxon>
        <taxon>Nostoc</taxon>
    </lineage>
</organism>
<dbReference type="Pfam" id="PF07589">
    <property type="entry name" value="PEP-CTERM"/>
    <property type="match status" value="1"/>
</dbReference>
<feature type="signal peptide" evidence="1">
    <location>
        <begin position="1"/>
        <end position="21"/>
    </location>
</feature>
<evidence type="ECO:0000256" key="1">
    <source>
        <dbReference type="SAM" id="SignalP"/>
    </source>
</evidence>
<dbReference type="Proteomes" id="UP001055453">
    <property type="component" value="Chromosome"/>
</dbReference>
<accession>A0ABN6PXF7</accession>
<keyword evidence="4" id="KW-1185">Reference proteome</keyword>